<feature type="transmembrane region" description="Helical" evidence="1">
    <location>
        <begin position="20"/>
        <end position="45"/>
    </location>
</feature>
<evidence type="ECO:0000256" key="1">
    <source>
        <dbReference type="SAM" id="Phobius"/>
    </source>
</evidence>
<reference evidence="2" key="1">
    <citation type="submission" date="2013-08" db="EMBL/GenBank/DDBJ databases">
        <authorList>
            <person name="Mendez C."/>
            <person name="Richter M."/>
            <person name="Ferrer M."/>
            <person name="Sanchez J."/>
        </authorList>
    </citation>
    <scope>NUCLEOTIDE SEQUENCE</scope>
</reference>
<evidence type="ECO:0000313" key="2">
    <source>
        <dbReference type="EMBL" id="EQD43117.1"/>
    </source>
</evidence>
<feature type="non-terminal residue" evidence="2">
    <location>
        <position position="1"/>
    </location>
</feature>
<name>T0ZFM7_9ZZZZ</name>
<proteinExistence type="predicted"/>
<dbReference type="EMBL" id="AUZX01011469">
    <property type="protein sequence ID" value="EQD43117.1"/>
    <property type="molecule type" value="Genomic_DNA"/>
</dbReference>
<keyword evidence="1" id="KW-1133">Transmembrane helix</keyword>
<comment type="caution">
    <text evidence="2">The sequence shown here is derived from an EMBL/GenBank/DDBJ whole genome shotgun (WGS) entry which is preliminary data.</text>
</comment>
<gene>
    <name evidence="2" type="ORF">B1A_15627</name>
</gene>
<keyword evidence="1" id="KW-0472">Membrane</keyword>
<organism evidence="2">
    <name type="scientific">mine drainage metagenome</name>
    <dbReference type="NCBI Taxonomy" id="410659"/>
    <lineage>
        <taxon>unclassified sequences</taxon>
        <taxon>metagenomes</taxon>
        <taxon>ecological metagenomes</taxon>
    </lineage>
</organism>
<keyword evidence="1" id="KW-0812">Transmembrane</keyword>
<sequence length="141" mass="15035">QLDAVSILAAIRAHLGTDMMALFALGLMEAGLIAAIVITASSAWAGRGSLRHRPPLQCGAAAGARVLPARGRRYRVDRKDRVCRQPALNSSPSTDGRPRLMRQADRVSVHGCARPPQVGRFWAKSAVFAQNRAGSGQAPRS</sequence>
<dbReference type="AlphaFoldDB" id="T0ZFM7"/>
<accession>T0ZFM7</accession>
<feature type="non-terminal residue" evidence="2">
    <location>
        <position position="141"/>
    </location>
</feature>
<protein>
    <submittedName>
        <fullName evidence="2">Uncharacterized protein</fullName>
    </submittedName>
</protein>
<reference evidence="2" key="2">
    <citation type="journal article" date="2014" name="ISME J.">
        <title>Microbial stratification in low pH oxic and suboxic macroscopic growths along an acid mine drainage.</title>
        <authorList>
            <person name="Mendez-Garcia C."/>
            <person name="Mesa V."/>
            <person name="Sprenger R.R."/>
            <person name="Richter M."/>
            <person name="Diez M.S."/>
            <person name="Solano J."/>
            <person name="Bargiela R."/>
            <person name="Golyshina O.V."/>
            <person name="Manteca A."/>
            <person name="Ramos J.L."/>
            <person name="Gallego J.R."/>
            <person name="Llorente I."/>
            <person name="Martins Dos Santos V.A."/>
            <person name="Jensen O.N."/>
            <person name="Pelaez A.I."/>
            <person name="Sanchez J."/>
            <person name="Ferrer M."/>
        </authorList>
    </citation>
    <scope>NUCLEOTIDE SEQUENCE</scope>
</reference>